<dbReference type="InterPro" id="IPR001173">
    <property type="entry name" value="Glyco_trans_2-like"/>
</dbReference>
<feature type="non-terminal residue" evidence="2">
    <location>
        <position position="168"/>
    </location>
</feature>
<dbReference type="CDD" id="cd00761">
    <property type="entry name" value="Glyco_tranf_GTA_type"/>
    <property type="match status" value="1"/>
</dbReference>
<protein>
    <recommendedName>
        <fullName evidence="1">Glycosyltransferase 2-like domain-containing protein</fullName>
    </recommendedName>
</protein>
<dbReference type="PANTHER" id="PTHR43685:SF11">
    <property type="entry name" value="GLYCOSYLTRANSFERASE TAGX-RELATED"/>
    <property type="match status" value="1"/>
</dbReference>
<comment type="caution">
    <text evidence="2">The sequence shown here is derived from an EMBL/GenBank/DDBJ whole genome shotgun (WGS) entry which is preliminary data.</text>
</comment>
<proteinExistence type="predicted"/>
<evidence type="ECO:0000313" key="2">
    <source>
        <dbReference type="EMBL" id="KKL10432.1"/>
    </source>
</evidence>
<dbReference type="Pfam" id="PF00535">
    <property type="entry name" value="Glycos_transf_2"/>
    <property type="match status" value="1"/>
</dbReference>
<dbReference type="Gene3D" id="3.90.550.10">
    <property type="entry name" value="Spore Coat Polysaccharide Biosynthesis Protein SpsA, Chain A"/>
    <property type="match status" value="1"/>
</dbReference>
<dbReference type="PANTHER" id="PTHR43685">
    <property type="entry name" value="GLYCOSYLTRANSFERASE"/>
    <property type="match status" value="1"/>
</dbReference>
<dbReference type="EMBL" id="LAZR01042063">
    <property type="protein sequence ID" value="KKL10432.1"/>
    <property type="molecule type" value="Genomic_DNA"/>
</dbReference>
<organism evidence="2">
    <name type="scientific">marine sediment metagenome</name>
    <dbReference type="NCBI Taxonomy" id="412755"/>
    <lineage>
        <taxon>unclassified sequences</taxon>
        <taxon>metagenomes</taxon>
        <taxon>ecological metagenomes</taxon>
    </lineage>
</organism>
<gene>
    <name evidence="2" type="ORF">LCGC14_2555870</name>
</gene>
<dbReference type="InterPro" id="IPR050834">
    <property type="entry name" value="Glycosyltransf_2"/>
</dbReference>
<sequence length="168" mass="19110">MKFSVLVACYNKEKFIKDCVDSVLGQTYGNWECIVVDDGSTEPIAEAVEAIGDARFKLVSMPKRGERLRAWNAGFEAAEGEWICMLCSDDIYLPHYCQVLTQAMEVYPDAMVFNFQELNVRGDARIWTRALFEPKRLEKGHVPFKSGKISMGNFVFKKECLDVVGMYP</sequence>
<reference evidence="2" key="1">
    <citation type="journal article" date="2015" name="Nature">
        <title>Complex archaea that bridge the gap between prokaryotes and eukaryotes.</title>
        <authorList>
            <person name="Spang A."/>
            <person name="Saw J.H."/>
            <person name="Jorgensen S.L."/>
            <person name="Zaremba-Niedzwiedzka K."/>
            <person name="Martijn J."/>
            <person name="Lind A.E."/>
            <person name="van Eijk R."/>
            <person name="Schleper C."/>
            <person name="Guy L."/>
            <person name="Ettema T.J."/>
        </authorList>
    </citation>
    <scope>NUCLEOTIDE SEQUENCE</scope>
</reference>
<dbReference type="AlphaFoldDB" id="A0A0F9B9F5"/>
<dbReference type="SUPFAM" id="SSF53448">
    <property type="entry name" value="Nucleotide-diphospho-sugar transferases"/>
    <property type="match status" value="1"/>
</dbReference>
<dbReference type="InterPro" id="IPR029044">
    <property type="entry name" value="Nucleotide-diphossugar_trans"/>
</dbReference>
<evidence type="ECO:0000259" key="1">
    <source>
        <dbReference type="Pfam" id="PF00535"/>
    </source>
</evidence>
<accession>A0A0F9B9F5</accession>
<name>A0A0F9B9F5_9ZZZZ</name>
<feature type="domain" description="Glycosyltransferase 2-like" evidence="1">
    <location>
        <begin position="4"/>
        <end position="154"/>
    </location>
</feature>